<feature type="binding site" evidence="15">
    <location>
        <position position="959"/>
    </location>
    <ligand>
        <name>Mg(2+)</name>
        <dbReference type="ChEBI" id="CHEBI:18420"/>
    </ligand>
</feature>
<dbReference type="GO" id="GO:0005524">
    <property type="term" value="F:ATP binding"/>
    <property type="evidence" value="ECO:0007669"/>
    <property type="project" value="UniProtKB-UniRule"/>
</dbReference>
<evidence type="ECO:0000313" key="19">
    <source>
        <dbReference type="Proteomes" id="UP000294404"/>
    </source>
</evidence>
<keyword evidence="4 15" id="KW-0227">DNA damage</keyword>
<keyword evidence="2 15" id="KW-0479">Metal-binding</keyword>
<evidence type="ECO:0000256" key="7">
    <source>
        <dbReference type="ARBA" id="ARBA00022839"/>
    </source>
</evidence>
<dbReference type="Gene3D" id="3.40.50.300">
    <property type="entry name" value="P-loop containing nucleotide triphosphate hydrolases"/>
    <property type="match status" value="2"/>
</dbReference>
<comment type="subunit">
    <text evidence="15">Heterotrimer of RecB, RecC and RecD. All subunits contribute to DNA-binding. Interacts with RecA.</text>
</comment>
<keyword evidence="11 15" id="KW-0234">DNA repair</keyword>
<feature type="region of interest" description="Nuclease activity, interacts with RecD and RecA" evidence="15">
    <location>
        <begin position="901"/>
        <end position="1183"/>
    </location>
</feature>
<comment type="catalytic activity">
    <reaction evidence="13 15">
        <text>Couples ATP hydrolysis with the unwinding of duplex DNA by translocating in the 3'-5' direction.</text>
        <dbReference type="EC" id="5.6.2.4"/>
    </reaction>
</comment>
<dbReference type="GO" id="GO:0000724">
    <property type="term" value="P:double-strand break repair via homologous recombination"/>
    <property type="evidence" value="ECO:0007669"/>
    <property type="project" value="UniProtKB-UniRule"/>
</dbReference>
<dbReference type="HAMAP" id="MF_01485">
    <property type="entry name" value="RecB"/>
    <property type="match status" value="1"/>
</dbReference>
<keyword evidence="7 15" id="KW-0269">Exonuclease</keyword>
<sequence length="1183" mass="141174">MKCIDFDIKKIPEPGITLVEASAGTGKTFTIIILYLRLILNIGIKKTYSRPLSISEILIVTFTEASKNELKNKLYNKICQLYNICINKSNKINELQDIIKDIKNIKKTIQLLKIAKQNINSIMICTLHGFFFHILNEQKFLCQKIMPSKILSSIKKIQLEATKDFWRNHVYDIDKNITTLILKKWPTPNQLFKNIHLWINQANITYKHNFKKKTSLNVIYNNIVKIVNNTKKIWHKKKNKIKNLIYKINLNKKIYNKNNLKRWFIKIERWSEKNNNYYYIPKILKYFKFNTINHNKLLEYSNKYIFLKNIEKIFKNYDLFYKYFIYQATQQIPKIIQKKKDEKNGLEFNDLNKILLKQIKSKNSIIKENIINQYTISIIDECQDIDDIQFNIFYTLYNKVPNKSLILFGDPKQSIYSFRGSNILSYLKFQKQVKKKFILKKNFRSSNNIISGINILFSRLKKPFIFKKINFQSSAIYDKKNQPYFSINNIKQPAFNLVFQHKKIMTTNEYYHWIAKKCANSIYSWLSEKSTNVSLIKLKNYQIRRIKHEDITILVKNKYEAQIIKKALKKNGLLSIYTSYKNNIFHTTEARDIMWILDAIVDLSNKSKLQKLLFTKIFKKNIFNILLLNNPEEVYTSLFKKLKKYHIIWNSSDISNMIYKIIVDFNIPTHNISSQKNNINITNLANICEILEKKNQIIKNKFLLIMWFKKKILQDNIDDNKIIDTYLPKKNIIKIVTIYKAKGLEYPITWIPFFSNFQISKNNIFFCKTKLKRIIDLTDSKKNLLIHQKELLSEDLRLLYVALTRSIIHCNIGIAVIQKKKNINMNHNLDTDYHKSSLGFLIQKGKKISFNDLKKELSSIDGTKIFKIQYENNKKKNIYIKKDIQTKTVLIPKLLKKIIHPWIKINFSKITAYNIFNKKYNTKKKIKQDILIYPDKKNELSNINPHIFPRGKEYGIYLHDILKTIKFENTDNLKKIIHKLNFLSLSSVWENTLNIWIHNILSKPLNKKNLSLNKIKKNEYQKEVKFTIPIKKYIDINKFNLIIKNFDLFSKKCRNINFENVSGVLTGIIDLFYVWNNKYYIIDYKSNWLGPDYCSYNHKNIKKEIIKYRYDIQYQIYTLAIHRYLKKKIKNYDYKIHFGGVFYLFIRALNTKNNAGIFFIKPSYYLIYHLNNLLNGKFYDTKK</sequence>
<dbReference type="InterPro" id="IPR027417">
    <property type="entry name" value="P-loop_NTPase"/>
</dbReference>
<evidence type="ECO:0000256" key="16">
    <source>
        <dbReference type="PROSITE-ProRule" id="PRU00560"/>
    </source>
</evidence>
<comment type="similarity">
    <text evidence="15">Belongs to the helicase family. UvrD subfamily.</text>
</comment>
<evidence type="ECO:0000256" key="14">
    <source>
        <dbReference type="ARBA" id="ARBA00048988"/>
    </source>
</evidence>
<dbReference type="Gene3D" id="3.90.320.10">
    <property type="match status" value="1"/>
</dbReference>
<dbReference type="InterPro" id="IPR000212">
    <property type="entry name" value="DNA_helicase_UvrD/REP"/>
</dbReference>
<dbReference type="GO" id="GO:0043138">
    <property type="term" value="F:3'-5' DNA helicase activity"/>
    <property type="evidence" value="ECO:0007669"/>
    <property type="project" value="UniProtKB-UniRule"/>
</dbReference>
<dbReference type="PROSITE" id="PS51198">
    <property type="entry name" value="UVRD_HELICASE_ATP_BIND"/>
    <property type="match status" value="1"/>
</dbReference>
<evidence type="ECO:0000256" key="10">
    <source>
        <dbReference type="ARBA" id="ARBA00023125"/>
    </source>
</evidence>
<gene>
    <name evidence="15 18" type="primary">recB</name>
    <name evidence="18" type="ORF">BUCICUMA2628_291</name>
</gene>
<evidence type="ECO:0000256" key="8">
    <source>
        <dbReference type="ARBA" id="ARBA00022840"/>
    </source>
</evidence>
<keyword evidence="3 15" id="KW-0547">Nucleotide-binding</keyword>
<keyword evidence="9 15" id="KW-0460">Magnesium</keyword>
<dbReference type="SUPFAM" id="SSF52980">
    <property type="entry name" value="Restriction endonuclease-like"/>
    <property type="match status" value="1"/>
</dbReference>
<comment type="catalytic activity">
    <reaction evidence="14 15">
        <text>ATP + H2O = ADP + phosphate + H(+)</text>
        <dbReference type="Rhea" id="RHEA:13065"/>
        <dbReference type="ChEBI" id="CHEBI:15377"/>
        <dbReference type="ChEBI" id="CHEBI:15378"/>
        <dbReference type="ChEBI" id="CHEBI:30616"/>
        <dbReference type="ChEBI" id="CHEBI:43474"/>
        <dbReference type="ChEBI" id="CHEBI:456216"/>
        <dbReference type="EC" id="5.6.2.4"/>
    </reaction>
</comment>
<feature type="binding site" evidence="15">
    <location>
        <position position="1070"/>
    </location>
    <ligand>
        <name>Mg(2+)</name>
        <dbReference type="ChEBI" id="CHEBI:18420"/>
    </ligand>
</feature>
<feature type="domain" description="UvrD-like helicase ATP-binding" evidence="17">
    <location>
        <begin position="1"/>
        <end position="446"/>
    </location>
</feature>
<comment type="domain">
    <text evidence="15">The N-terminal DNA-binding domain is a ssDNA-dependent ATPase and has ATP-dependent 3'-5' helicase function. This domain interacts with RecC.</text>
</comment>
<dbReference type="PANTHER" id="PTHR11070:SF23">
    <property type="entry name" value="RECBCD ENZYME SUBUNIT RECB"/>
    <property type="match status" value="1"/>
</dbReference>
<keyword evidence="8 15" id="KW-0067">ATP-binding</keyword>
<evidence type="ECO:0000313" key="18">
    <source>
        <dbReference type="EMBL" id="VFP78271.1"/>
    </source>
</evidence>
<dbReference type="GO" id="GO:0005829">
    <property type="term" value="C:cytosol"/>
    <property type="evidence" value="ECO:0007669"/>
    <property type="project" value="TreeGrafter"/>
</dbReference>
<evidence type="ECO:0000256" key="4">
    <source>
        <dbReference type="ARBA" id="ARBA00022763"/>
    </source>
</evidence>
<evidence type="ECO:0000256" key="13">
    <source>
        <dbReference type="ARBA" id="ARBA00034617"/>
    </source>
</evidence>
<dbReference type="EC" id="5.6.2.4" evidence="15"/>
<dbReference type="InterPro" id="IPR014017">
    <property type="entry name" value="DNA_helicase_UvrD-like_C"/>
</dbReference>
<dbReference type="InterPro" id="IPR014016">
    <property type="entry name" value="UvrD-like_ATP-bd"/>
</dbReference>
<evidence type="ECO:0000256" key="12">
    <source>
        <dbReference type="ARBA" id="ARBA00023235"/>
    </source>
</evidence>
<keyword evidence="10 15" id="KW-0238">DNA-binding</keyword>
<dbReference type="EMBL" id="LR217695">
    <property type="protein sequence ID" value="VFP78271.1"/>
    <property type="molecule type" value="Genomic_DNA"/>
</dbReference>
<evidence type="ECO:0000256" key="15">
    <source>
        <dbReference type="HAMAP-Rule" id="MF_01485"/>
    </source>
</evidence>
<dbReference type="GO" id="GO:0000287">
    <property type="term" value="F:magnesium ion binding"/>
    <property type="evidence" value="ECO:0007669"/>
    <property type="project" value="UniProtKB-UniRule"/>
</dbReference>
<dbReference type="Proteomes" id="UP000294404">
    <property type="component" value="Chromosome"/>
</dbReference>
<comment type="cofactor">
    <cofactor evidence="15">
        <name>Mg(2+)</name>
        <dbReference type="ChEBI" id="CHEBI:18420"/>
    </cofactor>
    <text evidence="15">Binds 1 Mg(2+) ion per subunit.</text>
</comment>
<feature type="active site" description="For nuclease activity" evidence="15">
    <location>
        <position position="1083"/>
    </location>
</feature>
<dbReference type="Gene3D" id="1.10.486.10">
    <property type="entry name" value="PCRA, domain 4"/>
    <property type="match status" value="1"/>
</dbReference>
<dbReference type="AlphaFoldDB" id="A0A451CY02"/>
<dbReference type="InterPro" id="IPR011604">
    <property type="entry name" value="PDDEXK-like_dom_sf"/>
</dbReference>
<comment type="miscellaneous">
    <text evidence="15">In the RecBCD complex, RecB has a slow 3'-5' helicase, an exonuclease activity and loads RecA onto ssDNA, RecD has a fast 5'-3' helicase activity, while RecC stimulates the ATPase and processivity of the RecB helicase and contributes to recognition of the Chi site.</text>
</comment>
<dbReference type="GO" id="GO:0008854">
    <property type="term" value="F:exodeoxyribonuclease V activity"/>
    <property type="evidence" value="ECO:0007669"/>
    <property type="project" value="UniProtKB-EC"/>
</dbReference>
<evidence type="ECO:0000256" key="9">
    <source>
        <dbReference type="ARBA" id="ARBA00022842"/>
    </source>
</evidence>
<feature type="binding site" evidence="15">
    <location>
        <position position="1083"/>
    </location>
    <ligand>
        <name>Mg(2+)</name>
        <dbReference type="ChEBI" id="CHEBI:18420"/>
    </ligand>
</feature>
<dbReference type="Pfam" id="PF00580">
    <property type="entry name" value="UvrD-helicase"/>
    <property type="match status" value="1"/>
</dbReference>
<feature type="region of interest" description="DNA-binding and helicase activity, interacts with RecC" evidence="15">
    <location>
        <begin position="1"/>
        <end position="854"/>
    </location>
</feature>
<dbReference type="Gene3D" id="1.10.3170.10">
    <property type="entry name" value="Recbcd, chain B, domain 2"/>
    <property type="match status" value="1"/>
</dbReference>
<comment type="domain">
    <text evidence="15">The C-terminal domain has nuclease activity and interacts with RecD. It interacts with RecA, facilitating its loading onto ssDNA.</text>
</comment>
<dbReference type="Pfam" id="PF13361">
    <property type="entry name" value="UvrD_C"/>
    <property type="match status" value="1"/>
</dbReference>
<evidence type="ECO:0000256" key="1">
    <source>
        <dbReference type="ARBA" id="ARBA00022722"/>
    </source>
</evidence>
<evidence type="ECO:0000256" key="6">
    <source>
        <dbReference type="ARBA" id="ARBA00022806"/>
    </source>
</evidence>
<protein>
    <recommendedName>
        <fullName evidence="15">RecBCD enzyme subunit RecB</fullName>
        <ecNumber evidence="15">3.1.11.5</ecNumber>
        <ecNumber evidence="15">5.6.2.4</ecNumber>
    </recommendedName>
    <alternativeName>
        <fullName evidence="15">DNA 3'-5' helicase subunit RecB</fullName>
    </alternativeName>
    <alternativeName>
        <fullName evidence="15">Exonuclease V subunit RecB</fullName>
        <shortName evidence="15">ExoV subunit RecB</shortName>
    </alternativeName>
    <alternativeName>
        <fullName evidence="15">Helicase/nuclease RecBCD subunit RecB</fullName>
    </alternativeName>
</protein>
<keyword evidence="6 15" id="KW-0347">Helicase</keyword>
<dbReference type="InterPro" id="IPR011335">
    <property type="entry name" value="Restrct_endonuc-II-like"/>
</dbReference>
<dbReference type="RefSeq" id="WP_154027566.1">
    <property type="nucleotide sequence ID" value="NZ_LR217695.1"/>
</dbReference>
<reference evidence="18 19" key="1">
    <citation type="submission" date="2019-02" db="EMBL/GenBank/DDBJ databases">
        <authorList>
            <person name="Manzano-Marin A."/>
            <person name="Manzano-Marin A."/>
        </authorList>
    </citation>
    <scope>NUCLEOTIDE SEQUENCE [LARGE SCALE GENOMIC DNA]</scope>
    <source>
        <strain evidence="18 19">BuCicuneomaculata</strain>
    </source>
</reference>
<dbReference type="GO" id="GO:0016887">
    <property type="term" value="F:ATP hydrolysis activity"/>
    <property type="evidence" value="ECO:0007669"/>
    <property type="project" value="RHEA"/>
</dbReference>
<dbReference type="EC" id="3.1.11.5" evidence="15"/>
<evidence type="ECO:0000256" key="11">
    <source>
        <dbReference type="ARBA" id="ARBA00023204"/>
    </source>
</evidence>
<proteinExistence type="inferred from homology"/>
<keyword evidence="5 15" id="KW-0378">Hydrolase</keyword>
<evidence type="ECO:0000259" key="17">
    <source>
        <dbReference type="PROSITE" id="PS51198"/>
    </source>
</evidence>
<evidence type="ECO:0000256" key="2">
    <source>
        <dbReference type="ARBA" id="ARBA00022723"/>
    </source>
</evidence>
<feature type="binding site" evidence="16">
    <location>
        <begin position="21"/>
        <end position="28"/>
    </location>
    <ligand>
        <name>ATP</name>
        <dbReference type="ChEBI" id="CHEBI:30616"/>
    </ligand>
</feature>
<evidence type="ECO:0000256" key="3">
    <source>
        <dbReference type="ARBA" id="ARBA00022741"/>
    </source>
</evidence>
<accession>A0A451CY02</accession>
<dbReference type="OrthoDB" id="9810135at2"/>
<dbReference type="PANTHER" id="PTHR11070">
    <property type="entry name" value="UVRD / RECB / PCRA DNA HELICASE FAMILY MEMBER"/>
    <property type="match status" value="1"/>
</dbReference>
<comment type="catalytic activity">
    <reaction evidence="15">
        <text>Exonucleolytic cleavage (in the presence of ATP) in either 5'- to 3'- or 3'- to 5'-direction to yield 5'-phosphooligonucleotides.</text>
        <dbReference type="EC" id="3.1.11.5"/>
    </reaction>
</comment>
<organism evidence="18 19">
    <name type="scientific">Buchnera aphidicola</name>
    <name type="common">Cinara cuneomaculata</name>
    <dbReference type="NCBI Taxonomy" id="1660040"/>
    <lineage>
        <taxon>Bacteria</taxon>
        <taxon>Pseudomonadati</taxon>
        <taxon>Pseudomonadota</taxon>
        <taxon>Gammaproteobacteria</taxon>
        <taxon>Enterobacterales</taxon>
        <taxon>Erwiniaceae</taxon>
        <taxon>Buchnera</taxon>
    </lineage>
</organism>
<dbReference type="NCBIfam" id="TIGR00609">
    <property type="entry name" value="recB"/>
    <property type="match status" value="1"/>
</dbReference>
<evidence type="ECO:0000256" key="5">
    <source>
        <dbReference type="ARBA" id="ARBA00022801"/>
    </source>
</evidence>
<dbReference type="InterPro" id="IPR004586">
    <property type="entry name" value="RecB"/>
</dbReference>
<name>A0A451CY02_9GAMM</name>
<dbReference type="GO" id="GO:0009338">
    <property type="term" value="C:exodeoxyribonuclease V complex"/>
    <property type="evidence" value="ECO:0007669"/>
    <property type="project" value="TreeGrafter"/>
</dbReference>
<comment type="function">
    <text evidence="15">A helicase/nuclease that prepares dsDNA breaks (DSB) for recombinational DNA repair. Binds to DSBs and unwinds DNA via a highly rapid and processive ATP-dependent bidirectional helicase activity. Unwinds dsDNA until it encounters a Chi (crossover hotspot instigator) sequence from the 3' direction. Cuts ssDNA a few nucleotides 3' to the Chi site. The properties and activities of the enzyme are changed at Chi. The Chi-altered holoenzyme produces a long 3'-ssDNA overhang and facilitates RecA-binding to the ssDNA for homologous DNA recombination and repair. Holoenzyme degrades any linearized DNA that is unable to undergo homologous recombination. In the holoenzyme this subunit contributes ATPase, 3'-5' helicase, exonuclease activity and loads RecA onto ssDNA.</text>
</comment>
<dbReference type="GO" id="GO:0003677">
    <property type="term" value="F:DNA binding"/>
    <property type="evidence" value="ECO:0007669"/>
    <property type="project" value="UniProtKB-UniRule"/>
</dbReference>
<dbReference type="SUPFAM" id="SSF52540">
    <property type="entry name" value="P-loop containing nucleoside triphosphate hydrolases"/>
    <property type="match status" value="1"/>
</dbReference>
<keyword evidence="12 15" id="KW-0413">Isomerase</keyword>
<keyword evidence="1 15" id="KW-0540">Nuclease</keyword>
<dbReference type="CDD" id="cd22352">
    <property type="entry name" value="RecB_C-like"/>
    <property type="match status" value="1"/>
</dbReference>